<gene>
    <name evidence="3" type="primary">pafC</name>
    <name evidence="3" type="ORF">Thiowin_01959</name>
</gene>
<dbReference type="Pfam" id="PF13280">
    <property type="entry name" value="WYL"/>
    <property type="match status" value="1"/>
</dbReference>
<dbReference type="EMBL" id="CP121472">
    <property type="protein sequence ID" value="WPL16977.1"/>
    <property type="molecule type" value="Genomic_DNA"/>
</dbReference>
<keyword evidence="3" id="KW-0647">Proteasome</keyword>
<proteinExistence type="predicted"/>
<dbReference type="PROSITE" id="PS52050">
    <property type="entry name" value="WYL"/>
    <property type="match status" value="1"/>
</dbReference>
<organism evidence="3 4">
    <name type="scientific">Thiorhodovibrio winogradskyi</name>
    <dbReference type="NCBI Taxonomy" id="77007"/>
    <lineage>
        <taxon>Bacteria</taxon>
        <taxon>Pseudomonadati</taxon>
        <taxon>Pseudomonadota</taxon>
        <taxon>Gammaproteobacteria</taxon>
        <taxon>Chromatiales</taxon>
        <taxon>Chromatiaceae</taxon>
        <taxon>Thiorhodovibrio</taxon>
    </lineage>
</organism>
<dbReference type="InterPro" id="IPR051534">
    <property type="entry name" value="CBASS_pafABC_assoc_protein"/>
</dbReference>
<dbReference type="PANTHER" id="PTHR34580:SF3">
    <property type="entry name" value="PROTEIN PAFB"/>
    <property type="match status" value="1"/>
</dbReference>
<dbReference type="PANTHER" id="PTHR34580">
    <property type="match status" value="1"/>
</dbReference>
<dbReference type="InterPro" id="IPR057727">
    <property type="entry name" value="WCX_dom"/>
</dbReference>
<reference evidence="3 4" key="1">
    <citation type="journal article" date="2023" name="Microorganisms">
        <title>Thiorhodovibrio frisius and Trv. litoralis spp. nov., Two Novel Members from a Clade of Fastidious Purple Sulfur Bacteria That Exhibit Unique Red-Shifted Light-Harvesting Capabilities.</title>
        <authorList>
            <person name="Methner A."/>
            <person name="Kuzyk S.B."/>
            <person name="Petersen J."/>
            <person name="Bauer S."/>
            <person name="Brinkmann H."/>
            <person name="Sichau K."/>
            <person name="Wanner G."/>
            <person name="Wolf J."/>
            <person name="Neumann-Schaal M."/>
            <person name="Henke P."/>
            <person name="Tank M."/>
            <person name="Sproer C."/>
            <person name="Bunk B."/>
            <person name="Overmann J."/>
        </authorList>
    </citation>
    <scope>NUCLEOTIDE SEQUENCE [LARGE SCALE GENOMIC DNA]</scope>
    <source>
        <strain evidence="3 4">DSM 6702</strain>
    </source>
</reference>
<dbReference type="PIRSF" id="PIRSF016838">
    <property type="entry name" value="PafC"/>
    <property type="match status" value="1"/>
</dbReference>
<name>A0ABZ0SA83_9GAMM</name>
<dbReference type="InterPro" id="IPR026881">
    <property type="entry name" value="WYL_dom"/>
</dbReference>
<feature type="domain" description="WCX" evidence="2">
    <location>
        <begin position="212"/>
        <end position="286"/>
    </location>
</feature>
<dbReference type="InterPro" id="IPR028349">
    <property type="entry name" value="PafC-like"/>
</dbReference>
<feature type="domain" description="WYL" evidence="1">
    <location>
        <begin position="104"/>
        <end position="179"/>
    </location>
</feature>
<evidence type="ECO:0000313" key="4">
    <source>
        <dbReference type="Proteomes" id="UP001432180"/>
    </source>
</evidence>
<dbReference type="Proteomes" id="UP001432180">
    <property type="component" value="Chromosome"/>
</dbReference>
<evidence type="ECO:0000313" key="3">
    <source>
        <dbReference type="EMBL" id="WPL16977.1"/>
    </source>
</evidence>
<dbReference type="RefSeq" id="WP_328987497.1">
    <property type="nucleotide sequence ID" value="NZ_CP121472.1"/>
</dbReference>
<protein>
    <submittedName>
        <fullName evidence="3">Proteasome accessory factor C</fullName>
    </submittedName>
</protein>
<sequence>MHCYRDDYNAPLVFDRQAGGWRLVQDGRVAEEVPGGWFSPRELHALIAANELLRQLEPGLIRDEIAPIAVRIEQLLEKRGISPKQVSRRVRLVRIGVRETPGPAFACVAQAVIARNRLRLRYRNRGRLAPPADADRADSVREVSPQRLTWYRGNWYLDAWCHLAGGLRRFALERIVAPEIMQDVAEEIDEALLDQVFGSGFGVFSGLAEQCAVLRFTPYRARWVAEECWHTSQQGRWLGDGSYELTLPFTHAPELVMDILKYGPDCEVLAPRELRLTVKERLREALALYGE</sequence>
<evidence type="ECO:0000259" key="1">
    <source>
        <dbReference type="Pfam" id="PF13280"/>
    </source>
</evidence>
<evidence type="ECO:0000259" key="2">
    <source>
        <dbReference type="Pfam" id="PF25583"/>
    </source>
</evidence>
<dbReference type="GO" id="GO:0000502">
    <property type="term" value="C:proteasome complex"/>
    <property type="evidence" value="ECO:0007669"/>
    <property type="project" value="UniProtKB-KW"/>
</dbReference>
<keyword evidence="4" id="KW-1185">Reference proteome</keyword>
<dbReference type="Pfam" id="PF25583">
    <property type="entry name" value="WCX"/>
    <property type="match status" value="1"/>
</dbReference>
<accession>A0ABZ0SA83</accession>